<reference evidence="1" key="2">
    <citation type="journal article" date="2024" name="Plant">
        <title>Genomic evolution and insights into agronomic trait innovations of Sesamum species.</title>
        <authorList>
            <person name="Miao H."/>
            <person name="Wang L."/>
            <person name="Qu L."/>
            <person name="Liu H."/>
            <person name="Sun Y."/>
            <person name="Le M."/>
            <person name="Wang Q."/>
            <person name="Wei S."/>
            <person name="Zheng Y."/>
            <person name="Lin W."/>
            <person name="Duan Y."/>
            <person name="Cao H."/>
            <person name="Xiong S."/>
            <person name="Wang X."/>
            <person name="Wei L."/>
            <person name="Li C."/>
            <person name="Ma Q."/>
            <person name="Ju M."/>
            <person name="Zhao R."/>
            <person name="Li G."/>
            <person name="Mu C."/>
            <person name="Tian Q."/>
            <person name="Mei H."/>
            <person name="Zhang T."/>
            <person name="Gao T."/>
            <person name="Zhang H."/>
        </authorList>
    </citation>
    <scope>NUCLEOTIDE SEQUENCE</scope>
    <source>
        <strain evidence="1">KEN1</strain>
    </source>
</reference>
<protein>
    <submittedName>
        <fullName evidence="1">Uncharacterized protein</fullName>
    </submittedName>
</protein>
<sequence length="87" mass="9600">MEVSLGLIDITGIFSSDSTGLVLGLEDSWQSRAYKDCILGLARGGCFVRHGYHKPYPVQLEYVARTVDSKEESVPCQYCDNEISPAL</sequence>
<comment type="caution">
    <text evidence="1">The sequence shown here is derived from an EMBL/GenBank/DDBJ whole genome shotgun (WGS) entry which is preliminary data.</text>
</comment>
<dbReference type="AlphaFoldDB" id="A0AAW2XX46"/>
<accession>A0AAW2XX46</accession>
<gene>
    <name evidence="1" type="ORF">Slati_0399600</name>
</gene>
<evidence type="ECO:0000313" key="1">
    <source>
        <dbReference type="EMBL" id="KAL0457724.1"/>
    </source>
</evidence>
<organism evidence="1">
    <name type="scientific">Sesamum latifolium</name>
    <dbReference type="NCBI Taxonomy" id="2727402"/>
    <lineage>
        <taxon>Eukaryota</taxon>
        <taxon>Viridiplantae</taxon>
        <taxon>Streptophyta</taxon>
        <taxon>Embryophyta</taxon>
        <taxon>Tracheophyta</taxon>
        <taxon>Spermatophyta</taxon>
        <taxon>Magnoliopsida</taxon>
        <taxon>eudicotyledons</taxon>
        <taxon>Gunneridae</taxon>
        <taxon>Pentapetalae</taxon>
        <taxon>asterids</taxon>
        <taxon>lamiids</taxon>
        <taxon>Lamiales</taxon>
        <taxon>Pedaliaceae</taxon>
        <taxon>Sesamum</taxon>
    </lineage>
</organism>
<dbReference type="EMBL" id="JACGWN010000002">
    <property type="protein sequence ID" value="KAL0457724.1"/>
    <property type="molecule type" value="Genomic_DNA"/>
</dbReference>
<reference evidence="1" key="1">
    <citation type="submission" date="2020-06" db="EMBL/GenBank/DDBJ databases">
        <authorList>
            <person name="Li T."/>
            <person name="Hu X."/>
            <person name="Zhang T."/>
            <person name="Song X."/>
            <person name="Zhang H."/>
            <person name="Dai N."/>
            <person name="Sheng W."/>
            <person name="Hou X."/>
            <person name="Wei L."/>
        </authorList>
    </citation>
    <scope>NUCLEOTIDE SEQUENCE</scope>
    <source>
        <strain evidence="1">KEN1</strain>
        <tissue evidence="1">Leaf</tissue>
    </source>
</reference>
<name>A0AAW2XX46_9LAMI</name>
<proteinExistence type="predicted"/>